<evidence type="ECO:0000313" key="3">
    <source>
        <dbReference type="Proteomes" id="UP001334732"/>
    </source>
</evidence>
<dbReference type="Proteomes" id="UP001334732">
    <property type="component" value="Chromosome"/>
</dbReference>
<proteinExistence type="predicted"/>
<protein>
    <submittedName>
        <fullName evidence="2">STAS-like domain-containing protein</fullName>
    </submittedName>
</protein>
<feature type="domain" description="DUF4325" evidence="1">
    <location>
        <begin position="24"/>
        <end position="81"/>
    </location>
</feature>
<dbReference type="Pfam" id="PF14213">
    <property type="entry name" value="DUF4325"/>
    <property type="match status" value="1"/>
</dbReference>
<dbReference type="EMBL" id="CP141769">
    <property type="protein sequence ID" value="WRS39241.1"/>
    <property type="molecule type" value="Genomic_DNA"/>
</dbReference>
<evidence type="ECO:0000259" key="1">
    <source>
        <dbReference type="Pfam" id="PF14213"/>
    </source>
</evidence>
<reference evidence="2 3" key="1">
    <citation type="submission" date="2023-12" db="EMBL/GenBank/DDBJ databases">
        <title>Thiobacillus sedimentum sp. nov., a chemolithoautotrophic sulfur-oxidizing bacterium isolated from freshwater sediment.</title>
        <authorList>
            <person name="Luo J."/>
            <person name="Dai C."/>
        </authorList>
    </citation>
    <scope>NUCLEOTIDE SEQUENCE [LARGE SCALE GENOMIC DNA]</scope>
    <source>
        <strain evidence="2 3">SCUT-2</strain>
    </source>
</reference>
<name>A0ABZ1CIK8_9PROT</name>
<organism evidence="2 3">
    <name type="scientific">Thiobacillus sedimenti</name>
    <dbReference type="NCBI Taxonomy" id="3110231"/>
    <lineage>
        <taxon>Bacteria</taxon>
        <taxon>Pseudomonadati</taxon>
        <taxon>Pseudomonadota</taxon>
        <taxon>Betaproteobacteria</taxon>
        <taxon>Nitrosomonadales</taxon>
        <taxon>Thiobacillaceae</taxon>
        <taxon>Thiobacillus</taxon>
    </lineage>
</organism>
<dbReference type="InterPro" id="IPR025474">
    <property type="entry name" value="DUF4325"/>
</dbReference>
<evidence type="ECO:0000313" key="2">
    <source>
        <dbReference type="EMBL" id="WRS39241.1"/>
    </source>
</evidence>
<sequence>MMAPVRIAMEMAQLRDENLASRAQAKLIAREIERYAGARSVHLDFCGITEIGQGFADQLFRVFANAHPDIDLRPINCNQSILAMIRRAIRTTR</sequence>
<accession>A0ABZ1CIK8</accession>
<gene>
    <name evidence="2" type="ORF">VA613_14735</name>
</gene>
<keyword evidence="3" id="KW-1185">Reference proteome</keyword>
<dbReference type="RefSeq" id="WP_324779774.1">
    <property type="nucleotide sequence ID" value="NZ_CP141769.1"/>
</dbReference>